<keyword evidence="1" id="KW-0812">Transmembrane</keyword>
<evidence type="ECO:0008006" key="4">
    <source>
        <dbReference type="Google" id="ProtNLM"/>
    </source>
</evidence>
<dbReference type="AlphaFoldDB" id="A0A4Y8L962"/>
<name>A0A4Y8L962_9BACT</name>
<dbReference type="EMBL" id="SOML01000001">
    <property type="protein sequence ID" value="TFD98877.1"/>
    <property type="molecule type" value="Genomic_DNA"/>
</dbReference>
<dbReference type="STRING" id="1121485.GCA_000426485_00068"/>
<dbReference type="Proteomes" id="UP000297861">
    <property type="component" value="Unassembled WGS sequence"/>
</dbReference>
<accession>A0A4Y8L962</accession>
<proteinExistence type="predicted"/>
<organism evidence="2 3">
    <name type="scientific">Dysgonomonas capnocytophagoides</name>
    <dbReference type="NCBI Taxonomy" id="45254"/>
    <lineage>
        <taxon>Bacteria</taxon>
        <taxon>Pseudomonadati</taxon>
        <taxon>Bacteroidota</taxon>
        <taxon>Bacteroidia</taxon>
        <taxon>Bacteroidales</taxon>
        <taxon>Dysgonomonadaceae</taxon>
        <taxon>Dysgonomonas</taxon>
    </lineage>
</organism>
<dbReference type="OrthoDB" id="997519at2"/>
<protein>
    <recommendedName>
        <fullName evidence="4">DUF3352 domain-containing protein</fullName>
    </recommendedName>
</protein>
<keyword evidence="1" id="KW-1133">Transmembrane helix</keyword>
<feature type="transmembrane region" description="Helical" evidence="1">
    <location>
        <begin position="6"/>
        <end position="27"/>
    </location>
</feature>
<evidence type="ECO:0000313" key="2">
    <source>
        <dbReference type="EMBL" id="TFD98877.1"/>
    </source>
</evidence>
<gene>
    <name evidence="2" type="ORF">E2605_01980</name>
</gene>
<keyword evidence="1" id="KW-0472">Membrane</keyword>
<reference evidence="2 3" key="1">
    <citation type="submission" date="2019-03" db="EMBL/GenBank/DDBJ databases">
        <title>San Antonio Military Medical Center submission to MRSN (WRAIR), pending publication.</title>
        <authorList>
            <person name="Blyth D.M."/>
            <person name="Mccarthy S.L."/>
            <person name="Schall S.E."/>
            <person name="Stam J.A."/>
            <person name="Ong A.C."/>
            <person name="Mcgann P.T."/>
        </authorList>
    </citation>
    <scope>NUCLEOTIDE SEQUENCE [LARGE SCALE GENOMIC DNA]</scope>
    <source>
        <strain evidence="2 3">MRSN571793</strain>
    </source>
</reference>
<sequence length="442" mass="51053">MVVKKYLKVGIIGFFILLILISGIVMLRKLTHDKQVFEEDLYAYIPAETSSLFQINKQKDIKLFSSYFQEIKPVLLSISPYITYPLLISSCNNYPCIVAKVTIEQEQAIGKILSNVLYPAFPPKERVYKGTRILFYPGTDNKFFACMFYNGIFVGGYNYEFLERIVDISDSSDLFLDSSFESLSKDLKINYPVNLIFKENGDSFIFNGGFDNQGNLEFSGLSNTKYEQESLNADSFTDSIFVDKSILPDSLLSYSIDFTKSSLSDKLKSYFEDPLYKLEVDTLQKAPVFLLKNRVNRFEIFKELNTLELGYIGKRLSTKDIILNKQHVYTTSEQLATFLFKENKPVTLTFYDGYMFYSCDRDVLERYLKMRGKVSRITSSNDSIFKTRLRVKTVFRSNNLDESRELPFRTHLSKFSVSFSKIAVNTYYSESGQLKTEIILNN</sequence>
<evidence type="ECO:0000313" key="3">
    <source>
        <dbReference type="Proteomes" id="UP000297861"/>
    </source>
</evidence>
<keyword evidence="3" id="KW-1185">Reference proteome</keyword>
<dbReference type="RefSeq" id="WP_134435322.1">
    <property type="nucleotide sequence ID" value="NZ_SOML01000001.1"/>
</dbReference>
<evidence type="ECO:0000256" key="1">
    <source>
        <dbReference type="SAM" id="Phobius"/>
    </source>
</evidence>
<comment type="caution">
    <text evidence="2">The sequence shown here is derived from an EMBL/GenBank/DDBJ whole genome shotgun (WGS) entry which is preliminary data.</text>
</comment>